<reference evidence="5 6" key="1">
    <citation type="submission" date="2018-10" db="EMBL/GenBank/DDBJ databases">
        <title>Draft genome of Cortibacter populi DSM10536.</title>
        <authorList>
            <person name="Bernier A.-M."/>
            <person name="Bernard K."/>
        </authorList>
    </citation>
    <scope>NUCLEOTIDE SEQUENCE [LARGE SCALE GENOMIC DNA]</scope>
    <source>
        <strain evidence="5 6">DSM 105136</strain>
    </source>
</reference>
<dbReference type="InterPro" id="IPR006860">
    <property type="entry name" value="FecR"/>
</dbReference>
<keyword evidence="6" id="KW-1185">Reference proteome</keyword>
<comment type="caution">
    <text evidence="5">The sequence shown here is derived from an EMBL/GenBank/DDBJ whole genome shotgun (WGS) entry which is preliminary data.</text>
</comment>
<feature type="domain" description="FecR protein" evidence="3">
    <location>
        <begin position="128"/>
        <end position="218"/>
    </location>
</feature>
<dbReference type="Gene3D" id="3.55.50.30">
    <property type="match status" value="1"/>
</dbReference>
<dbReference type="AlphaFoldDB" id="A0A3M6QY77"/>
<evidence type="ECO:0000313" key="5">
    <source>
        <dbReference type="EMBL" id="RMX07976.1"/>
    </source>
</evidence>
<evidence type="ECO:0000256" key="2">
    <source>
        <dbReference type="SAM" id="Phobius"/>
    </source>
</evidence>
<keyword evidence="2" id="KW-1133">Transmembrane helix</keyword>
<dbReference type="GO" id="GO:0016989">
    <property type="term" value="F:sigma factor antagonist activity"/>
    <property type="evidence" value="ECO:0007669"/>
    <property type="project" value="TreeGrafter"/>
</dbReference>
<feature type="domain" description="FecR N-terminal" evidence="4">
    <location>
        <begin position="19"/>
        <end position="60"/>
    </location>
</feature>
<sequence length="342" mass="37098">MNKPIPPGISAEALVAVHEQAADWQVRRLRPDWQPADEHALRAWLNQDALHAQVFASMDRTRLAFGQLKGLVTDASPAAVSEPGTPRRPHRRRRPSPAMAAVACMVLALLGGGGFYWWDNTPRYSMAYRTQGEGQRIRLPDGSQIDLNVHSGLQVRYYPRRRQAVLDGGEAFFDVAADAGRPFTVASGAARIRVVGTAFNVRAAPPALVVQVSEGLVEVSTAKNGQGGARKVLLKAGTGLALDPASGAYQPLQPAAGSIGQWRTGQIRFDQTPLGEVVAEIARYLRQPVRLQGAALADLPVSGYFSLRDPEAFIELLASTVPVRVERRRSEGPGLDWVILPR</sequence>
<evidence type="ECO:0000313" key="6">
    <source>
        <dbReference type="Proteomes" id="UP000278006"/>
    </source>
</evidence>
<dbReference type="Pfam" id="PF16220">
    <property type="entry name" value="DUF4880"/>
    <property type="match status" value="1"/>
</dbReference>
<evidence type="ECO:0000256" key="1">
    <source>
        <dbReference type="SAM" id="MobiDB-lite"/>
    </source>
</evidence>
<organism evidence="5 6">
    <name type="scientific">Corticibacter populi</name>
    <dbReference type="NCBI Taxonomy" id="1550736"/>
    <lineage>
        <taxon>Bacteria</taxon>
        <taxon>Pseudomonadati</taxon>
        <taxon>Pseudomonadota</taxon>
        <taxon>Betaproteobacteria</taxon>
        <taxon>Burkholderiales</taxon>
        <taxon>Comamonadaceae</taxon>
        <taxon>Corticibacter</taxon>
    </lineage>
</organism>
<accession>A0A3M6QY77</accession>
<name>A0A3M6QY77_9BURK</name>
<keyword evidence="2" id="KW-0812">Transmembrane</keyword>
<dbReference type="Gene3D" id="2.60.120.1440">
    <property type="match status" value="1"/>
</dbReference>
<dbReference type="PIRSF" id="PIRSF018266">
    <property type="entry name" value="FecR"/>
    <property type="match status" value="1"/>
</dbReference>
<dbReference type="RefSeq" id="WP_122226099.1">
    <property type="nucleotide sequence ID" value="NZ_RDQO01000001.1"/>
</dbReference>
<gene>
    <name evidence="5" type="ORF">D8I35_02290</name>
</gene>
<dbReference type="Proteomes" id="UP000278006">
    <property type="component" value="Unassembled WGS sequence"/>
</dbReference>
<dbReference type="PANTHER" id="PTHR30273">
    <property type="entry name" value="PERIPLASMIC SIGNAL SENSOR AND SIGMA FACTOR ACTIVATOR FECR-RELATED"/>
    <property type="match status" value="1"/>
</dbReference>
<feature type="region of interest" description="Disordered" evidence="1">
    <location>
        <begin position="76"/>
        <end position="96"/>
    </location>
</feature>
<evidence type="ECO:0000259" key="4">
    <source>
        <dbReference type="Pfam" id="PF16220"/>
    </source>
</evidence>
<protein>
    <submittedName>
        <fullName evidence="5">DUF4880 domain-containing protein</fullName>
    </submittedName>
</protein>
<dbReference type="EMBL" id="RDQO01000001">
    <property type="protein sequence ID" value="RMX07976.1"/>
    <property type="molecule type" value="Genomic_DNA"/>
</dbReference>
<dbReference type="Pfam" id="PF04773">
    <property type="entry name" value="FecR"/>
    <property type="match status" value="1"/>
</dbReference>
<keyword evidence="2" id="KW-0472">Membrane</keyword>
<proteinExistence type="predicted"/>
<dbReference type="InterPro" id="IPR012373">
    <property type="entry name" value="Ferrdict_sens_TM"/>
</dbReference>
<dbReference type="InterPro" id="IPR032623">
    <property type="entry name" value="FecR_N"/>
</dbReference>
<evidence type="ECO:0000259" key="3">
    <source>
        <dbReference type="Pfam" id="PF04773"/>
    </source>
</evidence>
<dbReference type="OrthoDB" id="8617634at2"/>
<dbReference type="PANTHER" id="PTHR30273:SF2">
    <property type="entry name" value="PROTEIN FECR"/>
    <property type="match status" value="1"/>
</dbReference>
<feature type="transmembrane region" description="Helical" evidence="2">
    <location>
        <begin position="97"/>
        <end position="118"/>
    </location>
</feature>